<evidence type="ECO:0000313" key="1">
    <source>
        <dbReference type="EMBL" id="VDM96346.1"/>
    </source>
</evidence>
<organism evidence="3">
    <name type="scientific">Thelazia callipaeda</name>
    <name type="common">Oriental eyeworm</name>
    <name type="synonym">Parasitic nematode</name>
    <dbReference type="NCBI Taxonomy" id="103827"/>
    <lineage>
        <taxon>Eukaryota</taxon>
        <taxon>Metazoa</taxon>
        <taxon>Ecdysozoa</taxon>
        <taxon>Nematoda</taxon>
        <taxon>Chromadorea</taxon>
        <taxon>Rhabditida</taxon>
        <taxon>Spirurina</taxon>
        <taxon>Spiruromorpha</taxon>
        <taxon>Thelazioidea</taxon>
        <taxon>Thelaziidae</taxon>
        <taxon>Thelazia</taxon>
    </lineage>
</organism>
<proteinExistence type="predicted"/>
<dbReference type="AlphaFoldDB" id="A0A0N5CLU3"/>
<evidence type="ECO:0000313" key="2">
    <source>
        <dbReference type="Proteomes" id="UP000276776"/>
    </source>
</evidence>
<accession>A0A0N5CLU3</accession>
<sequence length="131" mass="14692">MVVKMLHAKISTFKTTYSTSATLDVLVKHASINSQDCEISLTDTLRLTQTSPFFAQAVKLPARNYKLEIFYASTEIHAHLGEDADIQRKTRPGKRWSTHIRPLLQRALAFLSFPFLSSLAPCASRKTRVAA</sequence>
<dbReference type="WBParaSite" id="TCLT_0000109401-mRNA-1">
    <property type="protein sequence ID" value="TCLT_0000109401-mRNA-1"/>
    <property type="gene ID" value="TCLT_0000109401"/>
</dbReference>
<reference evidence="3" key="1">
    <citation type="submission" date="2017-02" db="UniProtKB">
        <authorList>
            <consortium name="WormBaseParasite"/>
        </authorList>
    </citation>
    <scope>IDENTIFICATION</scope>
</reference>
<reference evidence="1 2" key="2">
    <citation type="submission" date="2018-11" db="EMBL/GenBank/DDBJ databases">
        <authorList>
            <consortium name="Pathogen Informatics"/>
        </authorList>
    </citation>
    <scope>NUCLEOTIDE SEQUENCE [LARGE SCALE GENOMIC DNA]</scope>
</reference>
<dbReference type="Proteomes" id="UP000276776">
    <property type="component" value="Unassembled WGS sequence"/>
</dbReference>
<evidence type="ECO:0000313" key="3">
    <source>
        <dbReference type="WBParaSite" id="TCLT_0000109401-mRNA-1"/>
    </source>
</evidence>
<protein>
    <submittedName>
        <fullName evidence="3">Wzt_C domain-containing protein</fullName>
    </submittedName>
</protein>
<gene>
    <name evidence="1" type="ORF">TCLT_LOCUS1095</name>
</gene>
<keyword evidence="2" id="KW-1185">Reference proteome</keyword>
<name>A0A0N5CLU3_THECL</name>
<dbReference type="EMBL" id="UYYF01000117">
    <property type="protein sequence ID" value="VDM96346.1"/>
    <property type="molecule type" value="Genomic_DNA"/>
</dbReference>